<dbReference type="Pfam" id="PF00815">
    <property type="entry name" value="Histidinol_dh"/>
    <property type="match status" value="1"/>
</dbReference>
<keyword evidence="3" id="KW-0862">Zinc</keyword>
<keyword evidence="6" id="KW-0472">Membrane</keyword>
<dbReference type="PANTHER" id="PTHR21256:SF14">
    <property type="entry name" value="HISTIDINOL DEHYDROGENASE"/>
    <property type="match status" value="1"/>
</dbReference>
<feature type="transmembrane region" description="Helical" evidence="6">
    <location>
        <begin position="6"/>
        <end position="22"/>
    </location>
</feature>
<protein>
    <recommendedName>
        <fullName evidence="9">Histidinol dehydrogenase</fullName>
    </recommendedName>
</protein>
<keyword evidence="6" id="KW-0812">Transmembrane</keyword>
<reference evidence="7" key="1">
    <citation type="submission" date="2023-10" db="EMBL/GenBank/DDBJ databases">
        <authorList>
            <person name="Chen Y."/>
            <person name="Shah S."/>
            <person name="Dougan E. K."/>
            <person name="Thang M."/>
            <person name="Chan C."/>
        </authorList>
    </citation>
    <scope>NUCLEOTIDE SEQUENCE [LARGE SCALE GENOMIC DNA]</scope>
</reference>
<keyword evidence="4" id="KW-0560">Oxidoreductase</keyword>
<evidence type="ECO:0000313" key="7">
    <source>
        <dbReference type="EMBL" id="CAK0867935.1"/>
    </source>
</evidence>
<gene>
    <name evidence="7" type="ORF">PCOR1329_LOCUS54749</name>
</gene>
<dbReference type="CDD" id="cd06572">
    <property type="entry name" value="Histidinol_dh"/>
    <property type="match status" value="1"/>
</dbReference>
<dbReference type="EMBL" id="CAUYUJ010016695">
    <property type="protein sequence ID" value="CAK0867935.1"/>
    <property type="molecule type" value="Genomic_DNA"/>
</dbReference>
<dbReference type="InterPro" id="IPR012131">
    <property type="entry name" value="Hstdl_DH"/>
</dbReference>
<dbReference type="SUPFAM" id="SSF53720">
    <property type="entry name" value="ALDH-like"/>
    <property type="match status" value="1"/>
</dbReference>
<dbReference type="PRINTS" id="PR00083">
    <property type="entry name" value="HOLDHDRGNASE"/>
</dbReference>
<evidence type="ECO:0000256" key="4">
    <source>
        <dbReference type="ARBA" id="ARBA00023002"/>
    </source>
</evidence>
<evidence type="ECO:0000256" key="3">
    <source>
        <dbReference type="ARBA" id="ARBA00022833"/>
    </source>
</evidence>
<accession>A0ABN9V5J4</accession>
<proteinExistence type="inferred from homology"/>
<keyword evidence="8" id="KW-1185">Reference proteome</keyword>
<keyword evidence="6" id="KW-1133">Transmembrane helix</keyword>
<dbReference type="Gene3D" id="3.40.50.1980">
    <property type="entry name" value="Nitrogenase molybdenum iron protein domain"/>
    <property type="match status" value="2"/>
</dbReference>
<evidence type="ECO:0000256" key="5">
    <source>
        <dbReference type="RuleBase" id="RU004175"/>
    </source>
</evidence>
<evidence type="ECO:0000256" key="1">
    <source>
        <dbReference type="ARBA" id="ARBA00001947"/>
    </source>
</evidence>
<sequence length="554" mass="60124">MPFFLPYHVLFICFEILCPAFSTSVRQDPQERAAFLACLVPGSVILVPTLMGYFDEAKMATYAVLVAWASEVDVVAEEPAVGLRPPPTRPPLSAMFSSRAALAPRWLYRGAKSAARSRSESTVGNVADVVSGILGDVRQGGNAALDKYCTKFDRVPHKRLAEADVEECLRMCTAQELLDIKYAQANIARFAKIQRDSMKDVEVETQPGVILGHKHIPIKNVGCYVPGGKFPMIASAHMSVLTAKTAGCDRVIACTAPMPGGEPGRMPHTTIAAMHHAGADEIYLMGGAQAIGAMAFGTETIQPVDFIAGPGNAFVAEAKKQVFGRVGIDLIAGPTETLLLCDDSVDAEITAADLLGQAEHGYNTPAILVTTSEKLAQETIARVDAELERIPTADTAGVSWKDYGEVIVVDDDKEMLEVAEEIAGEHVQVMHRDWAFFKHNLRNFGGLFLGVETNVAYGDKVIGTNHTLPTQTAGRYTGGLWVGKFISTHTYQHISREASVEIGDYCSRLCGYENFAGHKEQADVRLRRWKPGYDTKYYEGSHNQTLLSRPTGGA</sequence>
<evidence type="ECO:0008006" key="9">
    <source>
        <dbReference type="Google" id="ProtNLM"/>
    </source>
</evidence>
<comment type="cofactor">
    <cofactor evidence="1">
        <name>Zn(2+)</name>
        <dbReference type="ChEBI" id="CHEBI:29105"/>
    </cofactor>
</comment>
<dbReference type="Gene3D" id="1.20.5.1300">
    <property type="match status" value="1"/>
</dbReference>
<dbReference type="Proteomes" id="UP001189429">
    <property type="component" value="Unassembled WGS sequence"/>
</dbReference>
<evidence type="ECO:0000313" key="8">
    <source>
        <dbReference type="Proteomes" id="UP001189429"/>
    </source>
</evidence>
<dbReference type="InterPro" id="IPR016161">
    <property type="entry name" value="Ald_DH/histidinol_DH"/>
</dbReference>
<name>A0ABN9V5J4_9DINO</name>
<dbReference type="PANTHER" id="PTHR21256">
    <property type="entry name" value="HISTIDINOL DEHYDROGENASE HDH"/>
    <property type="match status" value="1"/>
</dbReference>
<comment type="caution">
    <text evidence="7">The sequence shown here is derived from an EMBL/GenBank/DDBJ whole genome shotgun (WGS) entry which is preliminary data.</text>
</comment>
<keyword evidence="2" id="KW-0479">Metal-binding</keyword>
<evidence type="ECO:0000256" key="6">
    <source>
        <dbReference type="SAM" id="Phobius"/>
    </source>
</evidence>
<evidence type="ECO:0000256" key="2">
    <source>
        <dbReference type="ARBA" id="ARBA00022723"/>
    </source>
</evidence>
<comment type="similarity">
    <text evidence="5">Belongs to the histidinol dehydrogenase family.</text>
</comment>
<organism evidence="7 8">
    <name type="scientific">Prorocentrum cordatum</name>
    <dbReference type="NCBI Taxonomy" id="2364126"/>
    <lineage>
        <taxon>Eukaryota</taxon>
        <taxon>Sar</taxon>
        <taxon>Alveolata</taxon>
        <taxon>Dinophyceae</taxon>
        <taxon>Prorocentrales</taxon>
        <taxon>Prorocentraceae</taxon>
        <taxon>Prorocentrum</taxon>
    </lineage>
</organism>
<dbReference type="NCBIfam" id="TIGR00069">
    <property type="entry name" value="hisD"/>
    <property type="match status" value="1"/>
</dbReference>
<feature type="transmembrane region" description="Helical" evidence="6">
    <location>
        <begin position="34"/>
        <end position="54"/>
    </location>
</feature>